<dbReference type="PANTHER" id="PTHR12289:SF41">
    <property type="entry name" value="FAILED AXON CONNECTIONS-RELATED"/>
    <property type="match status" value="1"/>
</dbReference>
<dbReference type="CDD" id="cd03080">
    <property type="entry name" value="GST_N_Metaxin_like"/>
    <property type="match status" value="1"/>
</dbReference>
<dbReference type="RefSeq" id="WP_153820306.1">
    <property type="nucleotide sequence ID" value="NZ_WJIE01000004.1"/>
</dbReference>
<organism evidence="2 3">
    <name type="scientific">Polyangium spumosum</name>
    <dbReference type="NCBI Taxonomy" id="889282"/>
    <lineage>
        <taxon>Bacteria</taxon>
        <taxon>Pseudomonadati</taxon>
        <taxon>Myxococcota</taxon>
        <taxon>Polyangia</taxon>
        <taxon>Polyangiales</taxon>
        <taxon>Polyangiaceae</taxon>
        <taxon>Polyangium</taxon>
    </lineage>
</organism>
<dbReference type="SFLD" id="SFLDS00019">
    <property type="entry name" value="Glutathione_Transferase_(cytos"/>
    <property type="match status" value="1"/>
</dbReference>
<dbReference type="SUPFAM" id="SSF47616">
    <property type="entry name" value="GST C-terminal domain-like"/>
    <property type="match status" value="1"/>
</dbReference>
<reference evidence="2 3" key="1">
    <citation type="submission" date="2019-10" db="EMBL/GenBank/DDBJ databases">
        <title>A soil myxobacterium in the family Polyangiaceae.</title>
        <authorList>
            <person name="Li Y."/>
            <person name="Wang J."/>
        </authorList>
    </citation>
    <scope>NUCLEOTIDE SEQUENCE [LARGE SCALE GENOMIC DNA]</scope>
    <source>
        <strain evidence="2 3">DSM 14734</strain>
    </source>
</reference>
<dbReference type="AlphaFoldDB" id="A0A6N7PSX3"/>
<dbReference type="Gene3D" id="3.40.30.10">
    <property type="entry name" value="Glutaredoxin"/>
    <property type="match status" value="1"/>
</dbReference>
<dbReference type="InterPro" id="IPR033468">
    <property type="entry name" value="Metaxin_GST"/>
</dbReference>
<evidence type="ECO:0000313" key="2">
    <source>
        <dbReference type="EMBL" id="MRG93480.1"/>
    </source>
</evidence>
<dbReference type="SFLD" id="SFLDG01200">
    <property type="entry name" value="SUF1.1"/>
    <property type="match status" value="1"/>
</dbReference>
<sequence>MLTVYKFGPAFGLPDLGPFVIKLETWLRMAGLPYRSEVGDFRKAPKGKIPYAADGDRLIPDSSQIIDYLVEKHGDKLNDGRFGPRERALGRAIKSLFESELYFVLVYLRWWSDEDFALVRPAFGEAMMAGGVPRLMVSPMLSFAQRGTRNMLKAQGMGRHTREEVFAMGRSLVDAAADLLGDKRFFLDDEPSTIDATAYGMLAPILFAPAESPVKARALERANLVAFCERIRGAYWADEPAG</sequence>
<dbReference type="Pfam" id="PF17171">
    <property type="entry name" value="GST_C_6"/>
    <property type="match status" value="1"/>
</dbReference>
<dbReference type="Pfam" id="PF17172">
    <property type="entry name" value="GST_N_4"/>
    <property type="match status" value="1"/>
</dbReference>
<comment type="caution">
    <text evidence="2">The sequence shown here is derived from an EMBL/GenBank/DDBJ whole genome shotgun (WGS) entry which is preliminary data.</text>
</comment>
<dbReference type="GO" id="GO:0005737">
    <property type="term" value="C:cytoplasm"/>
    <property type="evidence" value="ECO:0007669"/>
    <property type="project" value="TreeGrafter"/>
</dbReference>
<dbReference type="InterPro" id="IPR036249">
    <property type="entry name" value="Thioredoxin-like_sf"/>
</dbReference>
<evidence type="ECO:0000259" key="1">
    <source>
        <dbReference type="PROSITE" id="PS50404"/>
    </source>
</evidence>
<gene>
    <name evidence="2" type="ORF">GF068_16405</name>
</gene>
<keyword evidence="2" id="KW-0808">Transferase</keyword>
<evidence type="ECO:0000313" key="3">
    <source>
        <dbReference type="Proteomes" id="UP000440224"/>
    </source>
</evidence>
<dbReference type="OrthoDB" id="7664269at2"/>
<dbReference type="InterPro" id="IPR040079">
    <property type="entry name" value="Glutathione_S-Trfase"/>
</dbReference>
<accession>A0A6N7PSX3</accession>
<dbReference type="InterPro" id="IPR026928">
    <property type="entry name" value="FAX/IsoI-like"/>
</dbReference>
<dbReference type="PANTHER" id="PTHR12289">
    <property type="entry name" value="METAXIN RELATED"/>
    <property type="match status" value="1"/>
</dbReference>
<keyword evidence="3" id="KW-1185">Reference proteome</keyword>
<dbReference type="InterPro" id="IPR004045">
    <property type="entry name" value="Glutathione_S-Trfase_N"/>
</dbReference>
<feature type="domain" description="GST N-terminal" evidence="1">
    <location>
        <begin position="1"/>
        <end position="77"/>
    </location>
</feature>
<proteinExistence type="predicted"/>
<dbReference type="InterPro" id="IPR012336">
    <property type="entry name" value="Thioredoxin-like_fold"/>
</dbReference>
<protein>
    <submittedName>
        <fullName evidence="2">Glutathione S-transferase family protein</fullName>
    </submittedName>
</protein>
<dbReference type="SFLD" id="SFLDG01180">
    <property type="entry name" value="SUF1"/>
    <property type="match status" value="1"/>
</dbReference>
<dbReference type="GO" id="GO:0016740">
    <property type="term" value="F:transferase activity"/>
    <property type="evidence" value="ECO:0007669"/>
    <property type="project" value="UniProtKB-KW"/>
</dbReference>
<dbReference type="SUPFAM" id="SSF52833">
    <property type="entry name" value="Thioredoxin-like"/>
    <property type="match status" value="1"/>
</dbReference>
<dbReference type="InterPro" id="IPR036282">
    <property type="entry name" value="Glutathione-S-Trfase_C_sf"/>
</dbReference>
<name>A0A6N7PSX3_9BACT</name>
<dbReference type="CDD" id="cd03193">
    <property type="entry name" value="GST_C_Metaxin"/>
    <property type="match status" value="1"/>
</dbReference>
<dbReference type="Proteomes" id="UP000440224">
    <property type="component" value="Unassembled WGS sequence"/>
</dbReference>
<dbReference type="EMBL" id="WJIE01000004">
    <property type="protein sequence ID" value="MRG93480.1"/>
    <property type="molecule type" value="Genomic_DNA"/>
</dbReference>
<dbReference type="InterPro" id="IPR050931">
    <property type="entry name" value="Mito_Protein_Transport_Metaxin"/>
</dbReference>
<dbReference type="PROSITE" id="PS50404">
    <property type="entry name" value="GST_NTER"/>
    <property type="match status" value="1"/>
</dbReference>